<accession>A0A7S1W487</accession>
<evidence type="ECO:0000313" key="2">
    <source>
        <dbReference type="EMBL" id="CAD9147797.1"/>
    </source>
</evidence>
<organism evidence="2">
    <name type="scientific">Neobodo designis</name>
    <name type="common">Flagellated protozoan</name>
    <name type="synonym">Bodo designis</name>
    <dbReference type="NCBI Taxonomy" id="312471"/>
    <lineage>
        <taxon>Eukaryota</taxon>
        <taxon>Discoba</taxon>
        <taxon>Euglenozoa</taxon>
        <taxon>Kinetoplastea</taxon>
        <taxon>Metakinetoplastina</taxon>
        <taxon>Neobodonida</taxon>
        <taxon>Neobodo</taxon>
    </lineage>
</organism>
<feature type="region of interest" description="Disordered" evidence="1">
    <location>
        <begin position="84"/>
        <end position="109"/>
    </location>
</feature>
<sequence length="138" mass="14519">MPRPPPPLPGIPERCPTLFTPWAELALMMCGTELIGGDMVGADTPLDPLAMPPTGPGAPARRKREKCVLRFGATLVASSGTTSVVNAKGGIGRGNGGKLSGPWHPVASPKRSYHCRRVYKSKPAPLVPEPNPLRGPPK</sequence>
<dbReference type="EMBL" id="HBGF01046573">
    <property type="protein sequence ID" value="CAD9147797.1"/>
    <property type="molecule type" value="Transcribed_RNA"/>
</dbReference>
<reference evidence="2" key="1">
    <citation type="submission" date="2021-01" db="EMBL/GenBank/DDBJ databases">
        <authorList>
            <person name="Corre E."/>
            <person name="Pelletier E."/>
            <person name="Niang G."/>
            <person name="Scheremetjew M."/>
            <person name="Finn R."/>
            <person name="Kale V."/>
            <person name="Holt S."/>
            <person name="Cochrane G."/>
            <person name="Meng A."/>
            <person name="Brown T."/>
            <person name="Cohen L."/>
        </authorList>
    </citation>
    <scope>NUCLEOTIDE SEQUENCE</scope>
    <source>
        <strain evidence="2">CCAP 1951/1</strain>
    </source>
</reference>
<proteinExistence type="predicted"/>
<evidence type="ECO:0000256" key="1">
    <source>
        <dbReference type="SAM" id="MobiDB-lite"/>
    </source>
</evidence>
<protein>
    <submittedName>
        <fullName evidence="2">Uncharacterized protein</fullName>
    </submittedName>
</protein>
<name>A0A7S1W487_NEODS</name>
<gene>
    <name evidence="2" type="ORF">NDES1114_LOCUS31161</name>
</gene>
<feature type="compositionally biased region" description="Gly residues" evidence="1">
    <location>
        <begin position="89"/>
        <end position="99"/>
    </location>
</feature>
<dbReference type="AlphaFoldDB" id="A0A7S1W487"/>